<dbReference type="InterPro" id="IPR008906">
    <property type="entry name" value="HATC_C_dom"/>
</dbReference>
<evidence type="ECO:0000259" key="2">
    <source>
        <dbReference type="Pfam" id="PF05699"/>
    </source>
</evidence>
<evidence type="ECO:0000313" key="3">
    <source>
        <dbReference type="EMBL" id="KAK3910672.1"/>
    </source>
</evidence>
<keyword evidence="4" id="KW-1185">Reference proteome</keyword>
<evidence type="ECO:0000313" key="4">
    <source>
        <dbReference type="Proteomes" id="UP001219518"/>
    </source>
</evidence>
<reference evidence="3" key="2">
    <citation type="journal article" date="2023" name="BMC Genomics">
        <title>Pest status, molecular evolution, and epigenetic factors derived from the genome assembly of Frankliniella fusca, a thysanopteran phytovirus vector.</title>
        <authorList>
            <person name="Catto M.A."/>
            <person name="Labadie P.E."/>
            <person name="Jacobson A.L."/>
            <person name="Kennedy G.G."/>
            <person name="Srinivasan R."/>
            <person name="Hunt B.G."/>
        </authorList>
    </citation>
    <scope>NUCLEOTIDE SEQUENCE</scope>
    <source>
        <strain evidence="3">PL_HMW_Pooled</strain>
    </source>
</reference>
<evidence type="ECO:0000256" key="1">
    <source>
        <dbReference type="SAM" id="MobiDB-lite"/>
    </source>
</evidence>
<dbReference type="AlphaFoldDB" id="A0AAE1LA71"/>
<organism evidence="3 4">
    <name type="scientific">Frankliniella fusca</name>
    <dbReference type="NCBI Taxonomy" id="407009"/>
    <lineage>
        <taxon>Eukaryota</taxon>
        <taxon>Metazoa</taxon>
        <taxon>Ecdysozoa</taxon>
        <taxon>Arthropoda</taxon>
        <taxon>Hexapoda</taxon>
        <taxon>Insecta</taxon>
        <taxon>Pterygota</taxon>
        <taxon>Neoptera</taxon>
        <taxon>Paraneoptera</taxon>
        <taxon>Thysanoptera</taxon>
        <taxon>Terebrantia</taxon>
        <taxon>Thripoidea</taxon>
        <taxon>Thripidae</taxon>
        <taxon>Frankliniella</taxon>
    </lineage>
</organism>
<feature type="compositionally biased region" description="Low complexity" evidence="1">
    <location>
        <begin position="11"/>
        <end position="21"/>
    </location>
</feature>
<proteinExistence type="predicted"/>
<name>A0AAE1LA71_9NEOP</name>
<dbReference type="EMBL" id="JAHWGI010000183">
    <property type="protein sequence ID" value="KAK3910672.1"/>
    <property type="molecule type" value="Genomic_DNA"/>
</dbReference>
<comment type="caution">
    <text evidence="3">The sequence shown here is derived from an EMBL/GenBank/DDBJ whole genome shotgun (WGS) entry which is preliminary data.</text>
</comment>
<gene>
    <name evidence="3" type="ORF">KUF71_020486</name>
</gene>
<accession>A0AAE1LA71</accession>
<protein>
    <submittedName>
        <fullName evidence="3">Glycine reductase complex component B subunit gamma</fullName>
    </submittedName>
</protein>
<dbReference type="Pfam" id="PF05699">
    <property type="entry name" value="Dimer_Tnp_hAT"/>
    <property type="match status" value="1"/>
</dbReference>
<dbReference type="InterPro" id="IPR012337">
    <property type="entry name" value="RNaseH-like_sf"/>
</dbReference>
<feature type="domain" description="HAT C-terminal dimerisation" evidence="2">
    <location>
        <begin position="61"/>
        <end position="106"/>
    </location>
</feature>
<feature type="region of interest" description="Disordered" evidence="1">
    <location>
        <begin position="1"/>
        <end position="21"/>
    </location>
</feature>
<dbReference type="Proteomes" id="UP001219518">
    <property type="component" value="Unassembled WGS sequence"/>
</dbReference>
<reference evidence="3" key="1">
    <citation type="submission" date="2021-07" db="EMBL/GenBank/DDBJ databases">
        <authorList>
            <person name="Catto M.A."/>
            <person name="Jacobson A."/>
            <person name="Kennedy G."/>
            <person name="Labadie P."/>
            <person name="Hunt B.G."/>
            <person name="Srinivasan R."/>
        </authorList>
    </citation>
    <scope>NUCLEOTIDE SEQUENCE</scope>
    <source>
        <strain evidence="3">PL_HMW_Pooled</strain>
        <tissue evidence="3">Head</tissue>
    </source>
</reference>
<dbReference type="SUPFAM" id="SSF53098">
    <property type="entry name" value="Ribonuclease H-like"/>
    <property type="match status" value="1"/>
</dbReference>
<sequence>MVHKATPLPKNQNNTTISNDNNEIEVEGEFSEEDETCAMLLQRDESRTERATFSATEVCRELDKFYRETPMVKDRMKPVLEWWEEHKYVWPALYEIALILHSIPATQNINVHMHAQVADETVKADRLPVVVSGKDIEKLLGVPELKHGSGECIASAVVSLLKEWELDEKVVGMAFDTTSTNSGRWGGACALIQQKLGKELLELACRHHVLERLLRAVFDAVIGSSKTRELLSVDTLKMQWKEIDQ</sequence>
<feature type="non-terminal residue" evidence="3">
    <location>
        <position position="1"/>
    </location>
</feature>
<dbReference type="GO" id="GO:0046983">
    <property type="term" value="F:protein dimerization activity"/>
    <property type="evidence" value="ECO:0007669"/>
    <property type="project" value="InterPro"/>
</dbReference>